<gene>
    <name evidence="4" type="primary">hemW</name>
    <name evidence="4" type="ORF">NB063_25825</name>
</gene>
<sequence length="399" mass="45126">MTDAREIAKLPTDAPPGGWPKPRALYLHVPFCRHRCGYCNFSVLAGRDDLQDRFLNAVEIELRRIRSEHYGDDRIELETLYLGGGTPTQLTLPRLQRLLGCLSEHVTLSSDYEMTCEANPEDVNPETLAVLSDAGVNRLSLGVQSFHNEKLETLQRSHRGEEAVAAIQLASDSIKNISIDLIFAVPGETLAQWQDDLSTALSLPIRHVSTYSLTYEKGTQFWSQRRRGGLTPIDEDTDIKMYRWSRKLLGEAGFEHYEISSFAKPRSRSRHNAVYWNGHGWFAVGPSAARFVDGQRDVNHRSPTTYIKRMIEQGEATAECERISLDQHAREIAAFGIRQIDGIDLSEIDRRVGYEFSALIRPTLDSFEKSGILRRRDNHVRLTARGLLFADTVESEILG</sequence>
<dbReference type="RefSeq" id="WP_250931921.1">
    <property type="nucleotide sequence ID" value="NZ_JAMQBK010000078.1"/>
</dbReference>
<keyword evidence="2" id="KW-0004">4Fe-4S</keyword>
<reference evidence="4 5" key="1">
    <citation type="journal article" date="2022" name="Syst. Appl. Microbiol.">
        <title>Rhodopirellula aestuarii sp. nov., a novel member of the genus Rhodopirellula isolated from brackish sediments collected in the Tagus River estuary, Portugal.</title>
        <authorList>
            <person name="Vitorino I.R."/>
            <person name="Klimek D."/>
            <person name="Calusinska M."/>
            <person name="Lobo-da-Cunha A."/>
            <person name="Vasconcelos V."/>
            <person name="Lage O.M."/>
        </authorList>
    </citation>
    <scope>NUCLEOTIDE SEQUENCE [LARGE SCALE GENOMIC DNA]</scope>
    <source>
        <strain evidence="4 5">ICT_H3.1</strain>
    </source>
</reference>
<proteinExistence type="inferred from homology"/>
<keyword evidence="5" id="KW-1185">Reference proteome</keyword>
<dbReference type="PROSITE" id="PS51918">
    <property type="entry name" value="RADICAL_SAM"/>
    <property type="match status" value="1"/>
</dbReference>
<dbReference type="SUPFAM" id="SSF102114">
    <property type="entry name" value="Radical SAM enzymes"/>
    <property type="match status" value="1"/>
</dbReference>
<protein>
    <recommendedName>
        <fullName evidence="2">Heme chaperone HemW</fullName>
    </recommendedName>
</protein>
<comment type="caution">
    <text evidence="4">The sequence shown here is derived from an EMBL/GenBank/DDBJ whole genome shotgun (WGS) entry which is preliminary data.</text>
</comment>
<dbReference type="InterPro" id="IPR006638">
    <property type="entry name" value="Elp3/MiaA/NifB-like_rSAM"/>
</dbReference>
<dbReference type="InterPro" id="IPR058240">
    <property type="entry name" value="rSAM_sf"/>
</dbReference>
<dbReference type="InterPro" id="IPR010723">
    <property type="entry name" value="HemN_C"/>
</dbReference>
<dbReference type="Pfam" id="PF04055">
    <property type="entry name" value="Radical_SAM"/>
    <property type="match status" value="1"/>
</dbReference>
<evidence type="ECO:0000259" key="3">
    <source>
        <dbReference type="PROSITE" id="PS51918"/>
    </source>
</evidence>
<keyword evidence="2" id="KW-0349">Heme</keyword>
<comment type="similarity">
    <text evidence="1">Belongs to the anaerobic coproporphyrinogen-III oxidase family. HemW subfamily.</text>
</comment>
<name>A0ABT0UCE4_9BACT</name>
<dbReference type="SFLD" id="SFLDG01082">
    <property type="entry name" value="B12-binding_domain_containing"/>
    <property type="match status" value="1"/>
</dbReference>
<evidence type="ECO:0000313" key="4">
    <source>
        <dbReference type="EMBL" id="MCM2374048.1"/>
    </source>
</evidence>
<dbReference type="NCBIfam" id="TIGR00539">
    <property type="entry name" value="hemN_rel"/>
    <property type="match status" value="1"/>
</dbReference>
<dbReference type="Pfam" id="PF06969">
    <property type="entry name" value="HemN_C"/>
    <property type="match status" value="1"/>
</dbReference>
<dbReference type="Gene3D" id="3.80.30.20">
    <property type="entry name" value="tm_1862 like domain"/>
    <property type="match status" value="1"/>
</dbReference>
<dbReference type="PANTHER" id="PTHR13932:SF5">
    <property type="entry name" value="RADICAL S-ADENOSYL METHIONINE DOMAIN-CONTAINING PROTEIN 1, MITOCHONDRIAL"/>
    <property type="match status" value="1"/>
</dbReference>
<comment type="function">
    <text evidence="2">Probably acts as a heme chaperone, transferring heme to an unknown acceptor. Binds one molecule of heme per monomer, possibly covalently. Binds 1 [4Fe-4S] cluster. The cluster is coordinated with 3 cysteines and an exchangeable S-adenosyl-L-methionine.</text>
</comment>
<dbReference type="CDD" id="cd01335">
    <property type="entry name" value="Radical_SAM"/>
    <property type="match status" value="1"/>
</dbReference>
<dbReference type="SFLD" id="SFLDS00029">
    <property type="entry name" value="Radical_SAM"/>
    <property type="match status" value="1"/>
</dbReference>
<keyword evidence="2" id="KW-0408">Iron</keyword>
<organism evidence="4 5">
    <name type="scientific">Aporhodopirellula aestuarii</name>
    <dbReference type="NCBI Taxonomy" id="2950107"/>
    <lineage>
        <taxon>Bacteria</taxon>
        <taxon>Pseudomonadati</taxon>
        <taxon>Planctomycetota</taxon>
        <taxon>Planctomycetia</taxon>
        <taxon>Pirellulales</taxon>
        <taxon>Pirellulaceae</taxon>
        <taxon>Aporhodopirellula</taxon>
    </lineage>
</organism>
<dbReference type="SMART" id="SM00729">
    <property type="entry name" value="Elp3"/>
    <property type="match status" value="1"/>
</dbReference>
<keyword evidence="2" id="KW-0963">Cytoplasm</keyword>
<feature type="domain" description="Radical SAM core" evidence="3">
    <location>
        <begin position="17"/>
        <end position="255"/>
    </location>
</feature>
<dbReference type="InterPro" id="IPR023404">
    <property type="entry name" value="rSAM_horseshoe"/>
</dbReference>
<evidence type="ECO:0000313" key="5">
    <source>
        <dbReference type="Proteomes" id="UP001202961"/>
    </source>
</evidence>
<dbReference type="PANTHER" id="PTHR13932">
    <property type="entry name" value="COPROPORPHYRINIGEN III OXIDASE"/>
    <property type="match status" value="1"/>
</dbReference>
<comment type="subcellular location">
    <subcellularLocation>
        <location evidence="2">Cytoplasm</location>
    </subcellularLocation>
</comment>
<dbReference type="SFLD" id="SFLDF00288">
    <property type="entry name" value="HemN-like__clustered_with_nucl"/>
    <property type="match status" value="1"/>
</dbReference>
<dbReference type="InterPro" id="IPR034505">
    <property type="entry name" value="Coproporphyrinogen-III_oxidase"/>
</dbReference>
<evidence type="ECO:0000256" key="1">
    <source>
        <dbReference type="ARBA" id="ARBA00006100"/>
    </source>
</evidence>
<dbReference type="Proteomes" id="UP001202961">
    <property type="component" value="Unassembled WGS sequence"/>
</dbReference>
<dbReference type="EMBL" id="JAMQBK010000078">
    <property type="protein sequence ID" value="MCM2374048.1"/>
    <property type="molecule type" value="Genomic_DNA"/>
</dbReference>
<dbReference type="SFLD" id="SFLDG01065">
    <property type="entry name" value="anaerobic_coproporphyrinogen-I"/>
    <property type="match status" value="1"/>
</dbReference>
<dbReference type="InterPro" id="IPR004559">
    <property type="entry name" value="HemW-like"/>
</dbReference>
<dbReference type="SFLD" id="SFLDF00562">
    <property type="entry name" value="HemN-like__clustered_with_heat"/>
    <property type="match status" value="1"/>
</dbReference>
<keyword evidence="2" id="KW-0411">Iron-sulfur</keyword>
<keyword evidence="2" id="KW-0479">Metal-binding</keyword>
<accession>A0ABT0UCE4</accession>
<keyword evidence="2" id="KW-0143">Chaperone</keyword>
<evidence type="ECO:0000256" key="2">
    <source>
        <dbReference type="RuleBase" id="RU364116"/>
    </source>
</evidence>
<keyword evidence="2" id="KW-0949">S-adenosyl-L-methionine</keyword>
<dbReference type="InterPro" id="IPR007197">
    <property type="entry name" value="rSAM"/>
</dbReference>